<feature type="transmembrane region" description="Helical" evidence="1">
    <location>
        <begin position="109"/>
        <end position="133"/>
    </location>
</feature>
<feature type="transmembrane region" description="Helical" evidence="1">
    <location>
        <begin position="21"/>
        <end position="39"/>
    </location>
</feature>
<dbReference type="OrthoDB" id="5244221at2"/>
<feature type="transmembrane region" description="Helical" evidence="1">
    <location>
        <begin position="45"/>
        <end position="65"/>
    </location>
</feature>
<feature type="transmembrane region" description="Helical" evidence="1">
    <location>
        <begin position="180"/>
        <end position="202"/>
    </location>
</feature>
<comment type="caution">
    <text evidence="2">The sequence shown here is derived from an EMBL/GenBank/DDBJ whole genome shotgun (WGS) entry which is preliminary data.</text>
</comment>
<protein>
    <recommendedName>
        <fullName evidence="4">DUF3159 domain-containing protein</fullName>
    </recommendedName>
</protein>
<keyword evidence="1" id="KW-1133">Transmembrane helix</keyword>
<feature type="transmembrane region" description="Helical" evidence="1">
    <location>
        <begin position="77"/>
        <end position="97"/>
    </location>
</feature>
<dbReference type="Pfam" id="PF11361">
    <property type="entry name" value="DUF3159"/>
    <property type="match status" value="1"/>
</dbReference>
<keyword evidence="1" id="KW-0812">Transmembrane</keyword>
<evidence type="ECO:0000256" key="1">
    <source>
        <dbReference type="SAM" id="Phobius"/>
    </source>
</evidence>
<keyword evidence="3" id="KW-1185">Reference proteome</keyword>
<proteinExistence type="predicted"/>
<dbReference type="AlphaFoldDB" id="A0A511DDZ4"/>
<dbReference type="Proteomes" id="UP000321685">
    <property type="component" value="Unassembled WGS sequence"/>
</dbReference>
<name>A0A511DDZ4_9PSEU</name>
<evidence type="ECO:0008006" key="4">
    <source>
        <dbReference type="Google" id="ProtNLM"/>
    </source>
</evidence>
<evidence type="ECO:0000313" key="2">
    <source>
        <dbReference type="EMBL" id="GEL22603.1"/>
    </source>
</evidence>
<sequence>MTVPPRPAEPTLREILGGRRGALDATIPVAAFVVGWLVADRTGSLSAVSWGGGAAVVAAILVAGFRMARGGKPRSVLLGLIPVAVAVAVAVATGRAVDFFLVQIASNAGSALAFAVSIVIRWPLLGVIVGLVLGQKTRWRRDADLLRAYGRASWVWVGQYLVRLAVFLPLFAAGQVVALGVARIALTWPLVAACIGISWVVLRRSLPHDHPGLLHPVVDGIPTDSPTRPNDHGES</sequence>
<reference evidence="2 3" key="1">
    <citation type="submission" date="2019-07" db="EMBL/GenBank/DDBJ databases">
        <title>Whole genome shotgun sequence of Pseudonocardia sulfidoxydans NBRC 16205.</title>
        <authorList>
            <person name="Hosoyama A."/>
            <person name="Uohara A."/>
            <person name="Ohji S."/>
            <person name="Ichikawa N."/>
        </authorList>
    </citation>
    <scope>NUCLEOTIDE SEQUENCE [LARGE SCALE GENOMIC DNA]</scope>
    <source>
        <strain evidence="2 3">NBRC 16205</strain>
    </source>
</reference>
<keyword evidence="1" id="KW-0472">Membrane</keyword>
<gene>
    <name evidence="2" type="ORF">PSU4_15570</name>
</gene>
<organism evidence="2 3">
    <name type="scientific">Pseudonocardia sulfidoxydans NBRC 16205</name>
    <dbReference type="NCBI Taxonomy" id="1223511"/>
    <lineage>
        <taxon>Bacteria</taxon>
        <taxon>Bacillati</taxon>
        <taxon>Actinomycetota</taxon>
        <taxon>Actinomycetes</taxon>
        <taxon>Pseudonocardiales</taxon>
        <taxon>Pseudonocardiaceae</taxon>
        <taxon>Pseudonocardia</taxon>
    </lineage>
</organism>
<dbReference type="InterPro" id="IPR016566">
    <property type="entry name" value="UCP010219"/>
</dbReference>
<dbReference type="EMBL" id="BJVJ01000010">
    <property type="protein sequence ID" value="GEL22603.1"/>
    <property type="molecule type" value="Genomic_DNA"/>
</dbReference>
<accession>A0A511DDZ4</accession>
<evidence type="ECO:0000313" key="3">
    <source>
        <dbReference type="Proteomes" id="UP000321685"/>
    </source>
</evidence>
<dbReference type="RefSeq" id="WP_147104178.1">
    <property type="nucleotide sequence ID" value="NZ_BJVJ01000010.1"/>
</dbReference>
<feature type="transmembrane region" description="Helical" evidence="1">
    <location>
        <begin position="154"/>
        <end position="174"/>
    </location>
</feature>